<reference evidence="1 2" key="1">
    <citation type="journal article" date="2021" name="Int. J. Syst. Evol. Microbiol.">
        <title>Reticulibacter mediterranei gen. nov., sp. nov., within the new family Reticulibacteraceae fam. nov., and Ktedonospora formicarum gen. nov., sp. nov., Ktedonobacter robiniae sp. nov., Dictyobacter formicarum sp. nov. and Dictyobacter arantiisoli sp. nov., belonging to the class Ktedonobacteria.</title>
        <authorList>
            <person name="Yabe S."/>
            <person name="Zheng Y."/>
            <person name="Wang C.M."/>
            <person name="Sakai Y."/>
            <person name="Abe K."/>
            <person name="Yokota A."/>
            <person name="Donadio S."/>
            <person name="Cavaletti L."/>
            <person name="Monciardini P."/>
        </authorList>
    </citation>
    <scope>NUCLEOTIDE SEQUENCE [LARGE SCALE GENOMIC DNA]</scope>
    <source>
        <strain evidence="1 2">SOSP1-9</strain>
    </source>
</reference>
<comment type="caution">
    <text evidence="1">The sequence shown here is derived from an EMBL/GenBank/DDBJ whole genome shotgun (WGS) entry which is preliminary data.</text>
</comment>
<proteinExistence type="predicted"/>
<gene>
    <name evidence="1" type="ORF">KSZ_50300</name>
</gene>
<name>A0ABQ3VMX1_9CHLR</name>
<sequence length="59" mass="6719">MVVAGYCQLGVALYKQLSNMIECPHENEHLNLTLQRIPIPTRDYQPRGVAVFPFLAQFS</sequence>
<organism evidence="1 2">
    <name type="scientific">Dictyobacter formicarum</name>
    <dbReference type="NCBI Taxonomy" id="2778368"/>
    <lineage>
        <taxon>Bacteria</taxon>
        <taxon>Bacillati</taxon>
        <taxon>Chloroflexota</taxon>
        <taxon>Ktedonobacteria</taxon>
        <taxon>Ktedonobacterales</taxon>
        <taxon>Dictyobacteraceae</taxon>
        <taxon>Dictyobacter</taxon>
    </lineage>
</organism>
<evidence type="ECO:0000313" key="2">
    <source>
        <dbReference type="Proteomes" id="UP000635565"/>
    </source>
</evidence>
<dbReference type="EMBL" id="BNJJ01000015">
    <property type="protein sequence ID" value="GHO87024.1"/>
    <property type="molecule type" value="Genomic_DNA"/>
</dbReference>
<protein>
    <submittedName>
        <fullName evidence="1">Uncharacterized protein</fullName>
    </submittedName>
</protein>
<evidence type="ECO:0000313" key="1">
    <source>
        <dbReference type="EMBL" id="GHO87024.1"/>
    </source>
</evidence>
<dbReference type="Proteomes" id="UP000635565">
    <property type="component" value="Unassembled WGS sequence"/>
</dbReference>
<keyword evidence="2" id="KW-1185">Reference proteome</keyword>
<accession>A0ABQ3VMX1</accession>